<dbReference type="Proteomes" id="UP000298681">
    <property type="component" value="Unassembled WGS sequence"/>
</dbReference>
<sequence>MQVEDVDVGSPALPATARDSDRALRYADAAGDNVLLLGQHSTTRSDDNGVAGQLRLQVAHHVAGPHESQPFREAWRHTEVVECRGLDFDGHSSMTHFSSTISTVTDSPSSLSDSVCSAAVASTRGRSSWSCTRAIATSCSKANPSSGLPAALRSGAGMQ</sequence>
<organism evidence="1 2">
    <name type="scientific">Luteimonas yindakuii</name>
    <dbReference type="NCBI Taxonomy" id="2565782"/>
    <lineage>
        <taxon>Bacteria</taxon>
        <taxon>Pseudomonadati</taxon>
        <taxon>Pseudomonadota</taxon>
        <taxon>Gammaproteobacteria</taxon>
        <taxon>Lysobacterales</taxon>
        <taxon>Lysobacteraceae</taxon>
        <taxon>Luteimonas</taxon>
    </lineage>
</organism>
<evidence type="ECO:0000313" key="2">
    <source>
        <dbReference type="Proteomes" id="UP000298681"/>
    </source>
</evidence>
<reference evidence="1 2" key="1">
    <citation type="submission" date="2019-01" db="EMBL/GenBank/DDBJ databases">
        <authorList>
            <person name="Zhang S."/>
        </authorList>
    </citation>
    <scope>NUCLEOTIDE SEQUENCE [LARGE SCALE GENOMIC DNA]</scope>
    <source>
        <strain evidence="1 2">1626</strain>
    </source>
</reference>
<comment type="caution">
    <text evidence="1">The sequence shown here is derived from an EMBL/GenBank/DDBJ whole genome shotgun (WGS) entry which is preliminary data.</text>
</comment>
<accession>A0A4Z1R5L6</accession>
<dbReference type="RefSeq" id="WP_134673598.1">
    <property type="nucleotide sequence ID" value="NZ_SPUH01000001.1"/>
</dbReference>
<dbReference type="EMBL" id="SPUH01000001">
    <property type="protein sequence ID" value="TKS54216.1"/>
    <property type="molecule type" value="Genomic_DNA"/>
</dbReference>
<proteinExistence type="predicted"/>
<keyword evidence="2" id="KW-1185">Reference proteome</keyword>
<evidence type="ECO:0000313" key="1">
    <source>
        <dbReference type="EMBL" id="TKS54216.1"/>
    </source>
</evidence>
<gene>
    <name evidence="1" type="ORF">E4582_05165</name>
</gene>
<dbReference type="AlphaFoldDB" id="A0A4Z1R5L6"/>
<protein>
    <submittedName>
        <fullName evidence="1">Uncharacterized protein</fullName>
    </submittedName>
</protein>
<name>A0A4Z1R5L6_9GAMM</name>